<sequence length="241" mass="26439">MGVRLGSFVAQVGGVMSDIACLKNTNSDLSSMPTLEQIEPIIKAYSPYGSNLPQGGSNDGAYWLDVPADSDARDKVERGDLVRAKVYVHVEPIFGATFTDIVIWMYYPFNGPATIKFRIFNIKFDHLGEHTGDWEHVTLRVNNFNGELQSIFLSEHSGGTWVDATDIEFQDRNKAAVYASKHGHAFYSKPGLVLDGSDGIGLRNDCEKADLYLDTGFSHTLVSAEYLGTAMGSTSSYLYSG</sequence>
<organism evidence="1 2">
    <name type="scientific">Lithocarpus litseifolius</name>
    <dbReference type="NCBI Taxonomy" id="425828"/>
    <lineage>
        <taxon>Eukaryota</taxon>
        <taxon>Viridiplantae</taxon>
        <taxon>Streptophyta</taxon>
        <taxon>Embryophyta</taxon>
        <taxon>Tracheophyta</taxon>
        <taxon>Spermatophyta</taxon>
        <taxon>Magnoliopsida</taxon>
        <taxon>eudicotyledons</taxon>
        <taxon>Gunneridae</taxon>
        <taxon>Pentapetalae</taxon>
        <taxon>rosids</taxon>
        <taxon>fabids</taxon>
        <taxon>Fagales</taxon>
        <taxon>Fagaceae</taxon>
        <taxon>Lithocarpus</taxon>
    </lineage>
</organism>
<evidence type="ECO:0000313" key="1">
    <source>
        <dbReference type="EMBL" id="KAL0006599.1"/>
    </source>
</evidence>
<dbReference type="Pfam" id="PF06101">
    <property type="entry name" value="Vps62"/>
    <property type="match status" value="2"/>
</dbReference>
<protein>
    <recommendedName>
        <fullName evidence="3">Neprosin domain-containing protein</fullName>
    </recommendedName>
</protein>
<gene>
    <name evidence="1" type="ORF">SO802_008101</name>
</gene>
<reference evidence="1 2" key="1">
    <citation type="submission" date="2024-01" db="EMBL/GenBank/DDBJ databases">
        <title>A telomere-to-telomere, gap-free genome of sweet tea (Lithocarpus litseifolius).</title>
        <authorList>
            <person name="Zhou J."/>
        </authorList>
    </citation>
    <scope>NUCLEOTIDE SEQUENCE [LARGE SCALE GENOMIC DNA]</scope>
    <source>
        <strain evidence="1">Zhou-2022a</strain>
        <tissue evidence="1">Leaf</tissue>
    </source>
</reference>
<proteinExistence type="predicted"/>
<dbReference type="InterPro" id="IPR009291">
    <property type="entry name" value="Vps62"/>
</dbReference>
<dbReference type="EMBL" id="JAZDWU010000003">
    <property type="protein sequence ID" value="KAL0006599.1"/>
    <property type="molecule type" value="Genomic_DNA"/>
</dbReference>
<dbReference type="Proteomes" id="UP001459277">
    <property type="component" value="Unassembled WGS sequence"/>
</dbReference>
<comment type="caution">
    <text evidence="1">The sequence shown here is derived from an EMBL/GenBank/DDBJ whole genome shotgun (WGS) entry which is preliminary data.</text>
</comment>
<evidence type="ECO:0000313" key="2">
    <source>
        <dbReference type="Proteomes" id="UP001459277"/>
    </source>
</evidence>
<keyword evidence="2" id="KW-1185">Reference proteome</keyword>
<name>A0AAW2D8I7_9ROSI</name>
<dbReference type="AlphaFoldDB" id="A0AAW2D8I7"/>
<dbReference type="PANTHER" id="PTHR48152">
    <property type="entry name" value="F1C9.34 PROTEIN"/>
    <property type="match status" value="1"/>
</dbReference>
<evidence type="ECO:0008006" key="3">
    <source>
        <dbReference type="Google" id="ProtNLM"/>
    </source>
</evidence>
<accession>A0AAW2D8I7</accession>
<dbReference type="PANTHER" id="PTHR48152:SF3">
    <property type="entry name" value="DUF946 FAMILY PROTEIN (DUF946)"/>
    <property type="match status" value="1"/>
</dbReference>